<name>A0A7W0DUV1_9ACTN</name>
<evidence type="ECO:0000313" key="1">
    <source>
        <dbReference type="EMBL" id="MBA2951640.1"/>
    </source>
</evidence>
<dbReference type="RefSeq" id="WP_181662551.1">
    <property type="nucleotide sequence ID" value="NZ_JACEHE010000050.1"/>
</dbReference>
<dbReference type="EMBL" id="JACEHE010000050">
    <property type="protein sequence ID" value="MBA2951640.1"/>
    <property type="molecule type" value="Genomic_DNA"/>
</dbReference>
<dbReference type="GO" id="GO:0003676">
    <property type="term" value="F:nucleic acid binding"/>
    <property type="evidence" value="ECO:0007669"/>
    <property type="project" value="InterPro"/>
</dbReference>
<dbReference type="InterPro" id="IPR012337">
    <property type="entry name" value="RNaseH-like_sf"/>
</dbReference>
<gene>
    <name evidence="1" type="ORF">H1D24_39275</name>
</gene>
<organism evidence="1 2">
    <name type="scientific">Streptomyces himalayensis subsp. himalayensis</name>
    <dbReference type="NCBI Taxonomy" id="2756131"/>
    <lineage>
        <taxon>Bacteria</taxon>
        <taxon>Bacillati</taxon>
        <taxon>Actinomycetota</taxon>
        <taxon>Actinomycetes</taxon>
        <taxon>Kitasatosporales</taxon>
        <taxon>Streptomycetaceae</taxon>
        <taxon>Streptomyces</taxon>
        <taxon>Streptomyces himalayensis</taxon>
    </lineage>
</organism>
<proteinExistence type="predicted"/>
<dbReference type="Proteomes" id="UP000545761">
    <property type="component" value="Unassembled WGS sequence"/>
</dbReference>
<dbReference type="Gene3D" id="3.30.420.10">
    <property type="entry name" value="Ribonuclease H-like superfamily/Ribonuclease H"/>
    <property type="match status" value="1"/>
</dbReference>
<protein>
    <recommendedName>
        <fullName evidence="3">Exonuclease domain-containing protein</fullName>
    </recommendedName>
</protein>
<dbReference type="AlphaFoldDB" id="A0A7W0DUV1"/>
<dbReference type="SUPFAM" id="SSF53098">
    <property type="entry name" value="Ribonuclease H-like"/>
    <property type="match status" value="1"/>
</dbReference>
<accession>A0A7W0DUV1</accession>
<reference evidence="1 2" key="1">
    <citation type="submission" date="2020-07" db="EMBL/GenBank/DDBJ databases">
        <title>Streptomyces isolated from Indian soil.</title>
        <authorList>
            <person name="Mandal S."/>
            <person name="Maiti P.K."/>
        </authorList>
    </citation>
    <scope>NUCLEOTIDE SEQUENCE [LARGE SCALE GENOMIC DNA]</scope>
    <source>
        <strain evidence="1 2">PSKA28</strain>
    </source>
</reference>
<comment type="caution">
    <text evidence="1">The sequence shown here is derived from an EMBL/GenBank/DDBJ whole genome shotgun (WGS) entry which is preliminary data.</text>
</comment>
<evidence type="ECO:0000313" key="2">
    <source>
        <dbReference type="Proteomes" id="UP000545761"/>
    </source>
</evidence>
<evidence type="ECO:0008006" key="3">
    <source>
        <dbReference type="Google" id="ProtNLM"/>
    </source>
</evidence>
<sequence>MTTSSPTKAPKPLAFIDTETTGLDVDHHDAWEIAIIHRRPGHPDAEYLWQIRVSLAEADPEALDINSYHERFAVPEGELAVRLATGSMPADRPVSGRDLMLDLMALLDGSVLVGSNPAFDERFLTKLFRQAGVTPAWHYRTRDIATMAVGHLYGQAYTLTKQQCDAEFYGRADRLLEGGWKSYELSRLMGIEPPVKGAAHTALGDARWARDVYDAITKADAFYTATDEQLAEMAGQALSNTYGGQQ</sequence>
<dbReference type="InterPro" id="IPR036397">
    <property type="entry name" value="RNaseH_sf"/>
</dbReference>